<protein>
    <submittedName>
        <fullName evidence="1">Uncharacterized protein</fullName>
    </submittedName>
</protein>
<reference evidence="1" key="1">
    <citation type="journal article" date="2023" name="Mol. Phylogenet. Evol.">
        <title>Genome-scale phylogeny and comparative genomics of the fungal order Sordariales.</title>
        <authorList>
            <person name="Hensen N."/>
            <person name="Bonometti L."/>
            <person name="Westerberg I."/>
            <person name="Brannstrom I.O."/>
            <person name="Guillou S."/>
            <person name="Cros-Aarteil S."/>
            <person name="Calhoun S."/>
            <person name="Haridas S."/>
            <person name="Kuo A."/>
            <person name="Mondo S."/>
            <person name="Pangilinan J."/>
            <person name="Riley R."/>
            <person name="LaButti K."/>
            <person name="Andreopoulos B."/>
            <person name="Lipzen A."/>
            <person name="Chen C."/>
            <person name="Yan M."/>
            <person name="Daum C."/>
            <person name="Ng V."/>
            <person name="Clum A."/>
            <person name="Steindorff A."/>
            <person name="Ohm R.A."/>
            <person name="Martin F."/>
            <person name="Silar P."/>
            <person name="Natvig D.O."/>
            <person name="Lalanne C."/>
            <person name="Gautier V."/>
            <person name="Ament-Velasquez S.L."/>
            <person name="Kruys A."/>
            <person name="Hutchinson M.I."/>
            <person name="Powell A.J."/>
            <person name="Barry K."/>
            <person name="Miller A.N."/>
            <person name="Grigoriev I.V."/>
            <person name="Debuchy R."/>
            <person name="Gladieux P."/>
            <person name="Hiltunen Thoren M."/>
            <person name="Johannesson H."/>
        </authorList>
    </citation>
    <scope>NUCLEOTIDE SEQUENCE</scope>
    <source>
        <strain evidence="1">CBS 118394</strain>
    </source>
</reference>
<keyword evidence="2" id="KW-1185">Reference proteome</keyword>
<proteinExistence type="predicted"/>
<organism evidence="1 2">
    <name type="scientific">Apodospora peruviana</name>
    <dbReference type="NCBI Taxonomy" id="516989"/>
    <lineage>
        <taxon>Eukaryota</taxon>
        <taxon>Fungi</taxon>
        <taxon>Dikarya</taxon>
        <taxon>Ascomycota</taxon>
        <taxon>Pezizomycotina</taxon>
        <taxon>Sordariomycetes</taxon>
        <taxon>Sordariomycetidae</taxon>
        <taxon>Sordariales</taxon>
        <taxon>Lasiosphaeriaceae</taxon>
        <taxon>Apodospora</taxon>
    </lineage>
</organism>
<gene>
    <name evidence="1" type="ORF">B0H66DRAFT_76455</name>
</gene>
<accession>A0AAE0ITF2</accession>
<sequence length="81" mass="9397">MSVCAYLRQRLSFTSFTAFPLLLQFRLLSSDFCRVLAAIRDHFCTRARHQHHDHSPQPLQLPERQCDKVVGLSMVVAARDR</sequence>
<evidence type="ECO:0000313" key="2">
    <source>
        <dbReference type="Proteomes" id="UP001283341"/>
    </source>
</evidence>
<dbReference type="AlphaFoldDB" id="A0AAE0ITF2"/>
<name>A0AAE0ITF2_9PEZI</name>
<reference evidence="1" key="2">
    <citation type="submission" date="2023-06" db="EMBL/GenBank/DDBJ databases">
        <authorList>
            <consortium name="Lawrence Berkeley National Laboratory"/>
            <person name="Haridas S."/>
            <person name="Hensen N."/>
            <person name="Bonometti L."/>
            <person name="Westerberg I."/>
            <person name="Brannstrom I.O."/>
            <person name="Guillou S."/>
            <person name="Cros-Aarteil S."/>
            <person name="Calhoun S."/>
            <person name="Kuo A."/>
            <person name="Mondo S."/>
            <person name="Pangilinan J."/>
            <person name="Riley R."/>
            <person name="Labutti K."/>
            <person name="Andreopoulos B."/>
            <person name="Lipzen A."/>
            <person name="Chen C."/>
            <person name="Yanf M."/>
            <person name="Daum C."/>
            <person name="Ng V."/>
            <person name="Clum A."/>
            <person name="Steindorff A."/>
            <person name="Ohm R."/>
            <person name="Martin F."/>
            <person name="Silar P."/>
            <person name="Natvig D."/>
            <person name="Lalanne C."/>
            <person name="Gautier V."/>
            <person name="Ament-Velasquez S.L."/>
            <person name="Kruys A."/>
            <person name="Hutchinson M.I."/>
            <person name="Powell A.J."/>
            <person name="Barry K."/>
            <person name="Miller A.N."/>
            <person name="Grigoriev I.V."/>
            <person name="Debuchy R."/>
            <person name="Gladieux P."/>
            <person name="Thoren M.H."/>
            <person name="Johannesson H."/>
        </authorList>
    </citation>
    <scope>NUCLEOTIDE SEQUENCE</scope>
    <source>
        <strain evidence="1">CBS 118394</strain>
    </source>
</reference>
<comment type="caution">
    <text evidence="1">The sequence shown here is derived from an EMBL/GenBank/DDBJ whole genome shotgun (WGS) entry which is preliminary data.</text>
</comment>
<dbReference type="Proteomes" id="UP001283341">
    <property type="component" value="Unassembled WGS sequence"/>
</dbReference>
<dbReference type="EMBL" id="JAUEDM010000001">
    <property type="protein sequence ID" value="KAK3330839.1"/>
    <property type="molecule type" value="Genomic_DNA"/>
</dbReference>
<evidence type="ECO:0000313" key="1">
    <source>
        <dbReference type="EMBL" id="KAK3330839.1"/>
    </source>
</evidence>